<protein>
    <submittedName>
        <fullName evidence="1">Uncharacterized protein</fullName>
    </submittedName>
</protein>
<gene>
    <name evidence="1" type="ORF">M404DRAFT_994214</name>
</gene>
<sequence>MTRTDDKADTIWALPAYSHAFLRDGRCGIDEYVWGELHTSLTRTLHSFFPSPGSVLESEKMKVIVTSTQEAMAKVVARPFKDFIDF</sequence>
<dbReference type="AlphaFoldDB" id="A0A0C3PR05"/>
<keyword evidence="2" id="KW-1185">Reference proteome</keyword>
<reference evidence="1 2" key="1">
    <citation type="submission" date="2014-04" db="EMBL/GenBank/DDBJ databases">
        <authorList>
            <consortium name="DOE Joint Genome Institute"/>
            <person name="Kuo A."/>
            <person name="Kohler A."/>
            <person name="Costa M.D."/>
            <person name="Nagy L.G."/>
            <person name="Floudas D."/>
            <person name="Copeland A."/>
            <person name="Barry K.W."/>
            <person name="Cichocki N."/>
            <person name="Veneault-Fourrey C."/>
            <person name="LaButti K."/>
            <person name="Lindquist E.A."/>
            <person name="Lipzen A."/>
            <person name="Lundell T."/>
            <person name="Morin E."/>
            <person name="Murat C."/>
            <person name="Sun H."/>
            <person name="Tunlid A."/>
            <person name="Henrissat B."/>
            <person name="Grigoriev I.V."/>
            <person name="Hibbett D.S."/>
            <person name="Martin F."/>
            <person name="Nordberg H.P."/>
            <person name="Cantor M.N."/>
            <person name="Hua S.X."/>
        </authorList>
    </citation>
    <scope>NUCLEOTIDE SEQUENCE [LARGE SCALE GENOMIC DNA]</scope>
    <source>
        <strain evidence="1 2">Marx 270</strain>
    </source>
</reference>
<organism evidence="1 2">
    <name type="scientific">Pisolithus tinctorius Marx 270</name>
    <dbReference type="NCBI Taxonomy" id="870435"/>
    <lineage>
        <taxon>Eukaryota</taxon>
        <taxon>Fungi</taxon>
        <taxon>Dikarya</taxon>
        <taxon>Basidiomycota</taxon>
        <taxon>Agaricomycotina</taxon>
        <taxon>Agaricomycetes</taxon>
        <taxon>Agaricomycetidae</taxon>
        <taxon>Boletales</taxon>
        <taxon>Sclerodermatineae</taxon>
        <taxon>Pisolithaceae</taxon>
        <taxon>Pisolithus</taxon>
    </lineage>
</organism>
<reference evidence="2" key="2">
    <citation type="submission" date="2015-01" db="EMBL/GenBank/DDBJ databases">
        <title>Evolutionary Origins and Diversification of the Mycorrhizal Mutualists.</title>
        <authorList>
            <consortium name="DOE Joint Genome Institute"/>
            <consortium name="Mycorrhizal Genomics Consortium"/>
            <person name="Kohler A."/>
            <person name="Kuo A."/>
            <person name="Nagy L.G."/>
            <person name="Floudas D."/>
            <person name="Copeland A."/>
            <person name="Barry K.W."/>
            <person name="Cichocki N."/>
            <person name="Veneault-Fourrey C."/>
            <person name="LaButti K."/>
            <person name="Lindquist E.A."/>
            <person name="Lipzen A."/>
            <person name="Lundell T."/>
            <person name="Morin E."/>
            <person name="Murat C."/>
            <person name="Riley R."/>
            <person name="Ohm R."/>
            <person name="Sun H."/>
            <person name="Tunlid A."/>
            <person name="Henrissat B."/>
            <person name="Grigoriev I.V."/>
            <person name="Hibbett D.S."/>
            <person name="Martin F."/>
        </authorList>
    </citation>
    <scope>NUCLEOTIDE SEQUENCE [LARGE SCALE GENOMIC DNA]</scope>
    <source>
        <strain evidence="2">Marx 270</strain>
    </source>
</reference>
<accession>A0A0C3PR05</accession>
<name>A0A0C3PR05_PISTI</name>
<dbReference type="InParanoid" id="A0A0C3PR05"/>
<proteinExistence type="predicted"/>
<evidence type="ECO:0000313" key="2">
    <source>
        <dbReference type="Proteomes" id="UP000054217"/>
    </source>
</evidence>
<evidence type="ECO:0000313" key="1">
    <source>
        <dbReference type="EMBL" id="KIO11451.1"/>
    </source>
</evidence>
<dbReference type="EMBL" id="KN831949">
    <property type="protein sequence ID" value="KIO11451.1"/>
    <property type="molecule type" value="Genomic_DNA"/>
</dbReference>
<dbReference type="HOGENOM" id="CLU_171995_0_0_1"/>
<dbReference type="Proteomes" id="UP000054217">
    <property type="component" value="Unassembled WGS sequence"/>
</dbReference>